<evidence type="ECO:0000313" key="11">
    <source>
        <dbReference type="Proteomes" id="UP000007264"/>
    </source>
</evidence>
<sequence>MTYRQLLLLLIFLGSFCSCWLSNKDTPASAVLDLGTLVDAIHVASGAHLELLRLHIPNSGNRQVKRPSERVRLNVAGAFALWPSVTVARDSKMSFQYCVFYYWSDEEWDSCDKFREVATPILNPEEVPDKLEWRASDTQVFMKGRQQTTHRLINILNRAAFEGTMRTERINHTLVCVPNIFRQEEKGHVLLVLMSTLTGSLLGAVAIAQYFGTLPILGSARGRRLGDSSDTSDGSNRRSLGFGPQTSVDHITMLVRERQRATIDGLELGEMLGRGSFGRVYKGRWRGALVAVKVVAHDCSIASLAETLRESALSTSIQHPNVVATFKVRTVRAKREIECLASRWAQGSDNNLDEAAGGCRALLARALSISAARHANGASAHQLKQRCDSAIVPKGHLRSFSLDMARWPGFSRRMFWNRSSAPEGLREDVAAATAPLPTNYGSGGTPVVVLDSEAEAATALAHAKSPEQSPAKGADPEVGDRFDFMPPDDDGAAPVDQSAELLQEGAWMEGPDEQPMQVASLVHRPRRGGGAAAATDARIAAADVCSWDPPAQIAAALQAWHEAAGTRSPPPERTSQTHDSAFERERQRGEFRGAITRSHMEMLETWLILEYCDHGSFDNAIRSGTFLNDLTSGILCLMDIAAGMEHLHSLGILHADLKGANVLLKSGAISNYDQRGYMCKLADFGLSRVMENNSTHVSTTTFGTAAYMPAEMLMEGRMTKAADVYSFGMLMWELLTGRKLFEGLRQSQIICKVMTGWRPPVPEDCHAGYRSIMVSCWHADPAQRLAFEDILLRLRGLCRDLRMAAL</sequence>
<evidence type="ECO:0000256" key="2">
    <source>
        <dbReference type="ARBA" id="ARBA00022679"/>
    </source>
</evidence>
<evidence type="ECO:0000256" key="4">
    <source>
        <dbReference type="ARBA" id="ARBA00022777"/>
    </source>
</evidence>
<dbReference type="InterPro" id="IPR008271">
    <property type="entry name" value="Ser/Thr_kinase_AS"/>
</dbReference>
<accession>I0YK35</accession>
<dbReference type="Gene3D" id="3.30.200.20">
    <property type="entry name" value="Phosphorylase Kinase, domain 1"/>
    <property type="match status" value="1"/>
</dbReference>
<evidence type="ECO:0000256" key="6">
    <source>
        <dbReference type="PROSITE-ProRule" id="PRU10141"/>
    </source>
</evidence>
<dbReference type="PROSITE" id="PS51257">
    <property type="entry name" value="PROKAR_LIPOPROTEIN"/>
    <property type="match status" value="1"/>
</dbReference>
<dbReference type="InterPro" id="IPR001245">
    <property type="entry name" value="Ser-Thr/Tyr_kinase_cat_dom"/>
</dbReference>
<keyword evidence="4" id="KW-0418">Kinase</keyword>
<reference evidence="10 11" key="1">
    <citation type="journal article" date="2012" name="Genome Biol.">
        <title>The genome of the polar eukaryotic microalga coccomyxa subellipsoidea reveals traits of cold adaptation.</title>
        <authorList>
            <person name="Blanc G."/>
            <person name="Agarkova I."/>
            <person name="Grimwood J."/>
            <person name="Kuo A."/>
            <person name="Brueggeman A."/>
            <person name="Dunigan D."/>
            <person name="Gurnon J."/>
            <person name="Ladunga I."/>
            <person name="Lindquist E."/>
            <person name="Lucas S."/>
            <person name="Pangilinan J."/>
            <person name="Proschold T."/>
            <person name="Salamov A."/>
            <person name="Schmutz J."/>
            <person name="Weeks D."/>
            <person name="Yamada T."/>
            <person name="Claverie J.M."/>
            <person name="Grigoriev I."/>
            <person name="Van Etten J."/>
            <person name="Lomsadze A."/>
            <person name="Borodovsky M."/>
        </authorList>
    </citation>
    <scope>NUCLEOTIDE SEQUENCE [LARGE SCALE GENOMIC DNA]</scope>
    <source>
        <strain evidence="10 11">C-169</strain>
    </source>
</reference>
<dbReference type="InterPro" id="IPR011009">
    <property type="entry name" value="Kinase-like_dom_sf"/>
</dbReference>
<dbReference type="OrthoDB" id="1711006at2759"/>
<dbReference type="EMBL" id="AGSI01000022">
    <property type="protein sequence ID" value="EIE18754.1"/>
    <property type="molecule type" value="Genomic_DNA"/>
</dbReference>
<proteinExistence type="predicted"/>
<evidence type="ECO:0000256" key="3">
    <source>
        <dbReference type="ARBA" id="ARBA00022741"/>
    </source>
</evidence>
<keyword evidence="8" id="KW-0732">Signal</keyword>
<keyword evidence="11" id="KW-1185">Reference proteome</keyword>
<dbReference type="InterPro" id="IPR017441">
    <property type="entry name" value="Protein_kinase_ATP_BS"/>
</dbReference>
<dbReference type="InterPro" id="IPR000719">
    <property type="entry name" value="Prot_kinase_dom"/>
</dbReference>
<dbReference type="InterPro" id="IPR051681">
    <property type="entry name" value="Ser/Thr_Kinases-Pseudokinases"/>
</dbReference>
<name>I0YK35_COCSC</name>
<dbReference type="PROSITE" id="PS00108">
    <property type="entry name" value="PROTEIN_KINASE_ST"/>
    <property type="match status" value="1"/>
</dbReference>
<keyword evidence="2" id="KW-0808">Transferase</keyword>
<dbReference type="PROSITE" id="PS50011">
    <property type="entry name" value="PROTEIN_KINASE_DOM"/>
    <property type="match status" value="1"/>
</dbReference>
<dbReference type="RefSeq" id="XP_005643298.1">
    <property type="nucleotide sequence ID" value="XM_005643241.1"/>
</dbReference>
<dbReference type="STRING" id="574566.I0YK35"/>
<feature type="signal peptide" evidence="8">
    <location>
        <begin position="1"/>
        <end position="21"/>
    </location>
</feature>
<gene>
    <name evidence="10" type="ORF">COCSUDRAFT_45215</name>
</gene>
<dbReference type="GeneID" id="17036683"/>
<evidence type="ECO:0000256" key="1">
    <source>
        <dbReference type="ARBA" id="ARBA00022527"/>
    </source>
</evidence>
<dbReference type="KEGG" id="csl:COCSUDRAFT_45215"/>
<dbReference type="SMART" id="SM00220">
    <property type="entry name" value="S_TKc"/>
    <property type="match status" value="1"/>
</dbReference>
<dbReference type="GO" id="GO:0004674">
    <property type="term" value="F:protein serine/threonine kinase activity"/>
    <property type="evidence" value="ECO:0007669"/>
    <property type="project" value="UniProtKB-KW"/>
</dbReference>
<evidence type="ECO:0000313" key="10">
    <source>
        <dbReference type="EMBL" id="EIE18754.1"/>
    </source>
</evidence>
<evidence type="ECO:0000256" key="8">
    <source>
        <dbReference type="SAM" id="SignalP"/>
    </source>
</evidence>
<keyword evidence="5 6" id="KW-0067">ATP-binding</keyword>
<dbReference type="GO" id="GO:0005524">
    <property type="term" value="F:ATP binding"/>
    <property type="evidence" value="ECO:0007669"/>
    <property type="project" value="UniProtKB-UniRule"/>
</dbReference>
<evidence type="ECO:0000256" key="5">
    <source>
        <dbReference type="ARBA" id="ARBA00022840"/>
    </source>
</evidence>
<feature type="binding site" evidence="6">
    <location>
        <position position="293"/>
    </location>
    <ligand>
        <name>ATP</name>
        <dbReference type="ChEBI" id="CHEBI:30616"/>
    </ligand>
</feature>
<dbReference type="PANTHER" id="PTHR44329:SF214">
    <property type="entry name" value="PROTEIN KINASE DOMAIN-CONTAINING PROTEIN"/>
    <property type="match status" value="1"/>
</dbReference>
<dbReference type="AlphaFoldDB" id="I0YK35"/>
<feature type="region of interest" description="Disordered" evidence="7">
    <location>
        <begin position="223"/>
        <end position="243"/>
    </location>
</feature>
<evidence type="ECO:0000256" key="7">
    <source>
        <dbReference type="SAM" id="MobiDB-lite"/>
    </source>
</evidence>
<dbReference type="PANTHER" id="PTHR44329">
    <property type="entry name" value="SERINE/THREONINE-PROTEIN KINASE TNNI3K-RELATED"/>
    <property type="match status" value="1"/>
</dbReference>
<dbReference type="eggNOG" id="KOG0192">
    <property type="taxonomic scope" value="Eukaryota"/>
</dbReference>
<comment type="caution">
    <text evidence="10">The sequence shown here is derived from an EMBL/GenBank/DDBJ whole genome shotgun (WGS) entry which is preliminary data.</text>
</comment>
<dbReference type="Gene3D" id="1.10.510.10">
    <property type="entry name" value="Transferase(Phosphotransferase) domain 1"/>
    <property type="match status" value="1"/>
</dbReference>
<feature type="compositionally biased region" description="Basic and acidic residues" evidence="7">
    <location>
        <begin position="580"/>
        <end position="590"/>
    </location>
</feature>
<dbReference type="PROSITE" id="PS00107">
    <property type="entry name" value="PROTEIN_KINASE_ATP"/>
    <property type="match status" value="1"/>
</dbReference>
<dbReference type="SUPFAM" id="SSF56112">
    <property type="entry name" value="Protein kinase-like (PK-like)"/>
    <property type="match status" value="1"/>
</dbReference>
<dbReference type="Proteomes" id="UP000007264">
    <property type="component" value="Unassembled WGS sequence"/>
</dbReference>
<keyword evidence="1" id="KW-0723">Serine/threonine-protein kinase</keyword>
<protein>
    <submittedName>
        <fullName evidence="10">Kinase-like protein</fullName>
    </submittedName>
</protein>
<organism evidence="10 11">
    <name type="scientific">Coccomyxa subellipsoidea (strain C-169)</name>
    <name type="common">Green microalga</name>
    <dbReference type="NCBI Taxonomy" id="574566"/>
    <lineage>
        <taxon>Eukaryota</taxon>
        <taxon>Viridiplantae</taxon>
        <taxon>Chlorophyta</taxon>
        <taxon>core chlorophytes</taxon>
        <taxon>Trebouxiophyceae</taxon>
        <taxon>Trebouxiophyceae incertae sedis</taxon>
        <taxon>Coccomyxaceae</taxon>
        <taxon>Coccomyxa</taxon>
        <taxon>Coccomyxa subellipsoidea</taxon>
    </lineage>
</organism>
<feature type="domain" description="Protein kinase" evidence="9">
    <location>
        <begin position="266"/>
        <end position="797"/>
    </location>
</feature>
<dbReference type="Pfam" id="PF07714">
    <property type="entry name" value="PK_Tyr_Ser-Thr"/>
    <property type="match status" value="2"/>
</dbReference>
<evidence type="ECO:0000259" key="9">
    <source>
        <dbReference type="PROSITE" id="PS50011"/>
    </source>
</evidence>
<feature type="region of interest" description="Disordered" evidence="7">
    <location>
        <begin position="561"/>
        <end position="590"/>
    </location>
</feature>
<feature type="chain" id="PRO_5003636159" evidence="8">
    <location>
        <begin position="22"/>
        <end position="806"/>
    </location>
</feature>
<feature type="compositionally biased region" description="Polar residues" evidence="7">
    <location>
        <begin position="228"/>
        <end position="243"/>
    </location>
</feature>
<keyword evidence="3 6" id="KW-0547">Nucleotide-binding</keyword>